<keyword evidence="2" id="KW-1185">Reference proteome</keyword>
<dbReference type="Proteomes" id="UP001281147">
    <property type="component" value="Unassembled WGS sequence"/>
</dbReference>
<organism evidence="1 2">
    <name type="scientific">Vermiconidia calcicola</name>
    <dbReference type="NCBI Taxonomy" id="1690605"/>
    <lineage>
        <taxon>Eukaryota</taxon>
        <taxon>Fungi</taxon>
        <taxon>Dikarya</taxon>
        <taxon>Ascomycota</taxon>
        <taxon>Pezizomycotina</taxon>
        <taxon>Dothideomycetes</taxon>
        <taxon>Dothideomycetidae</taxon>
        <taxon>Mycosphaerellales</taxon>
        <taxon>Extremaceae</taxon>
        <taxon>Vermiconidia</taxon>
    </lineage>
</organism>
<gene>
    <name evidence="1" type="ORF">LTR37_009658</name>
</gene>
<dbReference type="EMBL" id="JAUTXU010000076">
    <property type="protein sequence ID" value="KAK3711479.1"/>
    <property type="molecule type" value="Genomic_DNA"/>
</dbReference>
<name>A0ACC3N8K5_9PEZI</name>
<evidence type="ECO:0000313" key="1">
    <source>
        <dbReference type="EMBL" id="KAK3711479.1"/>
    </source>
</evidence>
<sequence>MPPTPPGPFLTLGEGPRVIVYHQTHHLSDSSQPVSLLPLITNNTGITHVIIAAFHLNDPPGNITLNNDHPDHEKFQTLWAEVAWLQASGVKVLGMLGGAAKGSFERLDGHDLQRFESYYVPLRDSIRAHNFDGLDLDVEENMSLDGTIRLIDRLRTDFGSSFLITLAPVATALLPLQPHLSGFSYSSLERHRGDQIAWYNTQFYCGWGDASTTFWYDAILASGWKAQKVVMGLITNPALGAGYVPWEKMEGVLRTLRSRYPSFGGVMGWEYFCALPDGEERPWEWVELMAGVLRTQMQVEHAPAASAVPVTHKRPPTMVTPFGTTAMPPPQHPFPAENVSALQDLGFSQQQAVAALNMTDGNVEQAAGLLFAD</sequence>
<accession>A0ACC3N8K5</accession>
<protein>
    <submittedName>
        <fullName evidence="1">Uncharacterized protein</fullName>
    </submittedName>
</protein>
<evidence type="ECO:0000313" key="2">
    <source>
        <dbReference type="Proteomes" id="UP001281147"/>
    </source>
</evidence>
<comment type="caution">
    <text evidence="1">The sequence shown here is derived from an EMBL/GenBank/DDBJ whole genome shotgun (WGS) entry which is preliminary data.</text>
</comment>
<proteinExistence type="predicted"/>
<reference evidence="1" key="1">
    <citation type="submission" date="2023-07" db="EMBL/GenBank/DDBJ databases">
        <title>Black Yeasts Isolated from many extreme environments.</title>
        <authorList>
            <person name="Coleine C."/>
            <person name="Stajich J.E."/>
            <person name="Selbmann L."/>
        </authorList>
    </citation>
    <scope>NUCLEOTIDE SEQUENCE</scope>
    <source>
        <strain evidence="1">CCFEE 5714</strain>
    </source>
</reference>